<name>A0A645F5Y2_9ZZZZ</name>
<proteinExistence type="predicted"/>
<reference evidence="1" key="1">
    <citation type="submission" date="2019-08" db="EMBL/GenBank/DDBJ databases">
        <authorList>
            <person name="Kucharzyk K."/>
            <person name="Murdoch R.W."/>
            <person name="Higgins S."/>
            <person name="Loffler F."/>
        </authorList>
    </citation>
    <scope>NUCLEOTIDE SEQUENCE</scope>
</reference>
<evidence type="ECO:0000313" key="1">
    <source>
        <dbReference type="EMBL" id="MPN09768.1"/>
    </source>
</evidence>
<accession>A0A645F5Y2</accession>
<organism evidence="1">
    <name type="scientific">bioreactor metagenome</name>
    <dbReference type="NCBI Taxonomy" id="1076179"/>
    <lineage>
        <taxon>unclassified sequences</taxon>
        <taxon>metagenomes</taxon>
        <taxon>ecological metagenomes</taxon>
    </lineage>
</organism>
<dbReference type="EMBL" id="VSSQ01055894">
    <property type="protein sequence ID" value="MPN09768.1"/>
    <property type="molecule type" value="Genomic_DNA"/>
</dbReference>
<dbReference type="AlphaFoldDB" id="A0A645F5Y2"/>
<gene>
    <name evidence="1" type="ORF">SDC9_157060</name>
</gene>
<comment type="caution">
    <text evidence="1">The sequence shown here is derived from an EMBL/GenBank/DDBJ whole genome shotgun (WGS) entry which is preliminary data.</text>
</comment>
<sequence length="93" mass="10392">MVKFEHGHNTNGHRGIKWLTSVTVTDDLFAKDRQRMSGFGHVLLSQSLDGIIFDLGNFNAFGLEPDAQADRNGAYVVLSEFASSRFEVIKAQY</sequence>
<protein>
    <submittedName>
        <fullName evidence="1">Uncharacterized protein</fullName>
    </submittedName>
</protein>